<feature type="domain" description="AsmA" evidence="3">
    <location>
        <begin position="7"/>
        <end position="563"/>
    </location>
</feature>
<sequence length="699" mass="75131">MATPRPVKIIFWTFASLLVAIVAMIIFIVTFDWNLARPYVNRKVSESTGREFSIGGDLKVRFTQGSDMQPGWLPRLEISAEDVQISNPAWSTAGPQMANANRIMITLHPLPLLRKNIVVTELSLTSALLALQRRADGSNSWTMKNSGSSNWNVEIQRMALTDGNVRYLDEGIKLDLQAKISSLVDKDAIAKVGADVSTKETQIQKFALKIDLGGSYRNAPITGSGQAGALLSLKDEHTIYPVEAHANIGKNKMAIAGTLTDPKSLAGIDLQLTLGGASMADLYPLTGVLLPETPAYAIKGRLMGKKVNALWNWRYQDFSGTVGGSDVAGSLQYQQQQPRPLLSGTITSQQLRLEDLGPTIGAESKASKAAQNKVSLQPDQKVLPVAQFNTANWGALDADVKFKGKKLVRTHEIPLQDVVADIHMKDKVLSLTPLNFGMAGGDVTSNISLDGRKEKITAQIKLTARHLKVRELFPALESMKTSFGEVNSDAALTGHGNSISSMLATSNGQIGAVVTEGTVSQFMLEIAGLNLANAVFVKVFGDKQVHLNCLASDFNVKNGLAEVKNFVIDTDDAVIDISGNINLAQEQLNLDVRPKTKGVRIISLRTPLYAKGTFKHPDVGPYKGPLALKAAAAVALAAVAPFAAVLPLVNLGNTPDTNCTSALAKTTKIMRAPKTEQVAAPAKAVSAEQMKTLKDEKKK</sequence>
<proteinExistence type="predicted"/>
<reference evidence="4 5" key="1">
    <citation type="submission" date="2020-08" db="EMBL/GenBank/DDBJ databases">
        <title>Novel species isolated from subtropical streams in China.</title>
        <authorList>
            <person name="Lu H."/>
        </authorList>
    </citation>
    <scope>NUCLEOTIDE SEQUENCE [LARGE SCALE GENOMIC DNA]</scope>
    <source>
        <strain evidence="4 5">CY18W</strain>
    </source>
</reference>
<evidence type="ECO:0000256" key="2">
    <source>
        <dbReference type="SAM" id="Phobius"/>
    </source>
</evidence>
<protein>
    <submittedName>
        <fullName evidence="4">AsmA family protein</fullName>
    </submittedName>
</protein>
<dbReference type="PANTHER" id="PTHR30441">
    <property type="entry name" value="DUF748 DOMAIN-CONTAINING PROTEIN"/>
    <property type="match status" value="1"/>
</dbReference>
<comment type="caution">
    <text evidence="4">The sequence shown here is derived from an EMBL/GenBank/DDBJ whole genome shotgun (WGS) entry which is preliminary data.</text>
</comment>
<dbReference type="Proteomes" id="UP000650424">
    <property type="component" value="Unassembled WGS sequence"/>
</dbReference>
<feature type="transmembrane region" description="Helical" evidence="2">
    <location>
        <begin position="9"/>
        <end position="31"/>
    </location>
</feature>
<keyword evidence="2" id="KW-1133">Transmembrane helix</keyword>
<evidence type="ECO:0000313" key="4">
    <source>
        <dbReference type="EMBL" id="MBC3917956.1"/>
    </source>
</evidence>
<accession>A0ABR6ZPX7</accession>
<feature type="region of interest" description="Disordered" evidence="1">
    <location>
        <begin position="678"/>
        <end position="699"/>
    </location>
</feature>
<dbReference type="InterPro" id="IPR007844">
    <property type="entry name" value="AsmA"/>
</dbReference>
<dbReference type="EMBL" id="JACOGF010000004">
    <property type="protein sequence ID" value="MBC3917956.1"/>
    <property type="molecule type" value="Genomic_DNA"/>
</dbReference>
<evidence type="ECO:0000256" key="1">
    <source>
        <dbReference type="SAM" id="MobiDB-lite"/>
    </source>
</evidence>
<keyword evidence="2" id="KW-0472">Membrane</keyword>
<keyword evidence="5" id="KW-1185">Reference proteome</keyword>
<organism evidence="4 5">
    <name type="scientific">Undibacterium hunanense</name>
    <dbReference type="NCBI Taxonomy" id="2762292"/>
    <lineage>
        <taxon>Bacteria</taxon>
        <taxon>Pseudomonadati</taxon>
        <taxon>Pseudomonadota</taxon>
        <taxon>Betaproteobacteria</taxon>
        <taxon>Burkholderiales</taxon>
        <taxon>Oxalobacteraceae</taxon>
        <taxon>Undibacterium</taxon>
    </lineage>
</organism>
<dbReference type="PANTHER" id="PTHR30441:SF9">
    <property type="entry name" value="ASMA FAMILY PROTEIN YHJG"/>
    <property type="match status" value="1"/>
</dbReference>
<name>A0ABR6ZPX7_9BURK</name>
<keyword evidence="2" id="KW-0812">Transmembrane</keyword>
<dbReference type="Pfam" id="PF05170">
    <property type="entry name" value="AsmA"/>
    <property type="match status" value="1"/>
</dbReference>
<gene>
    <name evidence="4" type="ORF">H8L32_10760</name>
</gene>
<evidence type="ECO:0000313" key="5">
    <source>
        <dbReference type="Proteomes" id="UP000650424"/>
    </source>
</evidence>
<evidence type="ECO:0000259" key="3">
    <source>
        <dbReference type="Pfam" id="PF05170"/>
    </source>
</evidence>
<dbReference type="InterPro" id="IPR052894">
    <property type="entry name" value="AsmA-related"/>
</dbReference>